<dbReference type="SUPFAM" id="SSF52172">
    <property type="entry name" value="CheY-like"/>
    <property type="match status" value="1"/>
</dbReference>
<evidence type="ECO:0000259" key="8">
    <source>
        <dbReference type="PROSITE" id="PS50110"/>
    </source>
</evidence>
<keyword evidence="5" id="KW-0902">Two-component regulatory system</keyword>
<gene>
    <name evidence="9" type="ORF">NEA10_10715</name>
</gene>
<dbReference type="InterPro" id="IPR036097">
    <property type="entry name" value="HisK_dim/P_sf"/>
</dbReference>
<comment type="catalytic activity">
    <reaction evidence="1">
        <text>ATP + protein L-histidine = ADP + protein N-phospho-L-histidine.</text>
        <dbReference type="EC" id="2.7.13.3"/>
    </reaction>
</comment>
<dbReference type="SMART" id="SM00448">
    <property type="entry name" value="REC"/>
    <property type="match status" value="1"/>
</dbReference>
<dbReference type="EMBL" id="CP098611">
    <property type="protein sequence ID" value="USR89366.1"/>
    <property type="molecule type" value="Genomic_DNA"/>
</dbReference>
<feature type="modified residue" description="4-aspartylphosphate" evidence="6">
    <location>
        <position position="57"/>
    </location>
</feature>
<dbReference type="Pfam" id="PF00072">
    <property type="entry name" value="Response_reg"/>
    <property type="match status" value="1"/>
</dbReference>
<dbReference type="InterPro" id="IPR001789">
    <property type="entry name" value="Sig_transdc_resp-reg_receiver"/>
</dbReference>
<feature type="domain" description="Histidine kinase" evidence="7">
    <location>
        <begin position="173"/>
        <end position="425"/>
    </location>
</feature>
<dbReference type="InterPro" id="IPR003594">
    <property type="entry name" value="HATPase_dom"/>
</dbReference>
<proteinExistence type="predicted"/>
<dbReference type="Pfam" id="PF02518">
    <property type="entry name" value="HATPase_c"/>
    <property type="match status" value="1"/>
</dbReference>
<evidence type="ECO:0000256" key="1">
    <source>
        <dbReference type="ARBA" id="ARBA00000085"/>
    </source>
</evidence>
<dbReference type="InterPro" id="IPR005467">
    <property type="entry name" value="His_kinase_dom"/>
</dbReference>
<dbReference type="RefSeq" id="WP_252659700.1">
    <property type="nucleotide sequence ID" value="NZ_CP098611.1"/>
</dbReference>
<dbReference type="Gene3D" id="3.40.50.2300">
    <property type="match status" value="1"/>
</dbReference>
<dbReference type="SUPFAM" id="SSF47384">
    <property type="entry name" value="Homodimeric domain of signal transducing histidine kinase"/>
    <property type="match status" value="1"/>
</dbReference>
<dbReference type="SUPFAM" id="SSF55874">
    <property type="entry name" value="ATPase domain of HSP90 chaperone/DNA topoisomerase II/histidine kinase"/>
    <property type="match status" value="1"/>
</dbReference>
<evidence type="ECO:0000256" key="2">
    <source>
        <dbReference type="ARBA" id="ARBA00012438"/>
    </source>
</evidence>
<organism evidence="9 10">
    <name type="scientific">Phormidium yuhuli AB48</name>
    <dbReference type="NCBI Taxonomy" id="2940671"/>
    <lineage>
        <taxon>Bacteria</taxon>
        <taxon>Bacillati</taxon>
        <taxon>Cyanobacteriota</taxon>
        <taxon>Cyanophyceae</taxon>
        <taxon>Oscillatoriophycideae</taxon>
        <taxon>Oscillatoriales</taxon>
        <taxon>Oscillatoriaceae</taxon>
        <taxon>Phormidium</taxon>
        <taxon>Phormidium yuhuli</taxon>
    </lineage>
</organism>
<dbReference type="Proteomes" id="UP001056708">
    <property type="component" value="Chromosome"/>
</dbReference>
<keyword evidence="4" id="KW-0808">Transferase</keyword>
<keyword evidence="3 6" id="KW-0597">Phosphoprotein</keyword>
<dbReference type="InterPro" id="IPR003661">
    <property type="entry name" value="HisK_dim/P_dom"/>
</dbReference>
<dbReference type="PANTHER" id="PTHR43547">
    <property type="entry name" value="TWO-COMPONENT HISTIDINE KINASE"/>
    <property type="match status" value="1"/>
</dbReference>
<keyword evidence="10" id="KW-1185">Reference proteome</keyword>
<protein>
    <recommendedName>
        <fullName evidence="2">histidine kinase</fullName>
        <ecNumber evidence="2">2.7.13.3</ecNumber>
    </recommendedName>
</protein>
<dbReference type="SMART" id="SM00387">
    <property type="entry name" value="HATPase_c"/>
    <property type="match status" value="1"/>
</dbReference>
<dbReference type="PROSITE" id="PS50109">
    <property type="entry name" value="HIS_KIN"/>
    <property type="match status" value="1"/>
</dbReference>
<dbReference type="Gene3D" id="3.30.565.10">
    <property type="entry name" value="Histidine kinase-like ATPase, C-terminal domain"/>
    <property type="match status" value="1"/>
</dbReference>
<dbReference type="PROSITE" id="PS50110">
    <property type="entry name" value="RESPONSE_REGULATORY"/>
    <property type="match status" value="1"/>
</dbReference>
<dbReference type="InterPro" id="IPR011006">
    <property type="entry name" value="CheY-like_superfamily"/>
</dbReference>
<evidence type="ECO:0000256" key="6">
    <source>
        <dbReference type="PROSITE-ProRule" id="PRU00169"/>
    </source>
</evidence>
<evidence type="ECO:0000256" key="4">
    <source>
        <dbReference type="ARBA" id="ARBA00022777"/>
    </source>
</evidence>
<evidence type="ECO:0000313" key="10">
    <source>
        <dbReference type="Proteomes" id="UP001056708"/>
    </source>
</evidence>
<accession>A0ABY5ALU9</accession>
<keyword evidence="4" id="KW-0418">Kinase</keyword>
<evidence type="ECO:0000313" key="9">
    <source>
        <dbReference type="EMBL" id="USR89366.1"/>
    </source>
</evidence>
<evidence type="ECO:0000256" key="5">
    <source>
        <dbReference type="ARBA" id="ARBA00023012"/>
    </source>
</evidence>
<dbReference type="CDD" id="cd00082">
    <property type="entry name" value="HisKA"/>
    <property type="match status" value="1"/>
</dbReference>
<sequence>MSNSEFDTILVVDDTPTNLAVLSEALTAANYQVAVALDGETALEQVSYKPPHLILLDVMMPGIDGFETCRQLKANPDTADIPIIFMTALSDTVDKVKGLNLGAVDYITKPFQQEEVLARVNVHLQLYHLNHKLEAQVNERTAQLSEALESLREAQLQLIQNEKMSSLGQVVAGVAHEIKNPVNFIHGNLIHARGYITDLLALLTLYENCMPDVNPQVKTFAEDIDIEFLREDLPKLVDSMAVGANRIHGIIQSLKTFSSSGDDQFSDVNLHAGLDSTLLILSNRLKAKSCRPQVQVRKYYGELPLIDCCGGQLNQVFTTILSNALDALDNCAVDRGEDWQPYIEIETSVMGEMAVIEIRNNGGAIPPEIREHLFDSCVIRKPQGLGTGMGLPISHDIITQTHGGRLTCEVEGDRVGFIIEIPMQPDLTPPSREVQAASR</sequence>
<dbReference type="EC" id="2.7.13.3" evidence="2"/>
<evidence type="ECO:0000259" key="7">
    <source>
        <dbReference type="PROSITE" id="PS50109"/>
    </source>
</evidence>
<dbReference type="InterPro" id="IPR036890">
    <property type="entry name" value="HATPase_C_sf"/>
</dbReference>
<evidence type="ECO:0000256" key="3">
    <source>
        <dbReference type="ARBA" id="ARBA00022553"/>
    </source>
</evidence>
<dbReference type="CDD" id="cd19920">
    <property type="entry name" value="REC_PA4781-like"/>
    <property type="match status" value="1"/>
</dbReference>
<dbReference type="Gene3D" id="1.10.287.130">
    <property type="match status" value="1"/>
</dbReference>
<feature type="domain" description="Response regulatory" evidence="8">
    <location>
        <begin position="8"/>
        <end position="124"/>
    </location>
</feature>
<dbReference type="PANTHER" id="PTHR43547:SF2">
    <property type="entry name" value="HYBRID SIGNAL TRANSDUCTION HISTIDINE KINASE C"/>
    <property type="match status" value="1"/>
</dbReference>
<name>A0ABY5ALU9_9CYAN</name>
<reference evidence="9" key="1">
    <citation type="submission" date="2022-06" db="EMBL/GenBank/DDBJ databases">
        <title>Genome sequence of Phormidium yuhuli AB48 isolated from an industrial photobioreactor environment.</title>
        <authorList>
            <person name="Qiu Y."/>
            <person name="Noonan A.J.C."/>
            <person name="Dofher K."/>
            <person name="Koch M."/>
            <person name="Kieft B."/>
            <person name="Lin X."/>
            <person name="Ziels R.M."/>
            <person name="Hallam S.J."/>
        </authorList>
    </citation>
    <scope>NUCLEOTIDE SEQUENCE</scope>
    <source>
        <strain evidence="9">AB48</strain>
    </source>
</reference>